<sequence>MPDIGPDRGHDAPQPLVKDLPSMLLSAFPLLPAVVLFYLSTPSQCLLPRPFPGWAGWLSGLGFTALGTVLLCRILQPVAAVLLVAALLMTGCIVMAIIASVIPFRTGRLS</sequence>
<keyword evidence="1" id="KW-1133">Transmembrane helix</keyword>
<evidence type="ECO:0008006" key="4">
    <source>
        <dbReference type="Google" id="ProtNLM"/>
    </source>
</evidence>
<name>G6XHH3_9PROT</name>
<organism evidence="2 3">
    <name type="scientific">Gluconobacter morbifer G707</name>
    <dbReference type="NCBI Taxonomy" id="1088869"/>
    <lineage>
        <taxon>Bacteria</taxon>
        <taxon>Pseudomonadati</taxon>
        <taxon>Pseudomonadota</taxon>
        <taxon>Alphaproteobacteria</taxon>
        <taxon>Acetobacterales</taxon>
        <taxon>Acetobacteraceae</taxon>
        <taxon>Gluconobacter</taxon>
    </lineage>
</organism>
<evidence type="ECO:0000313" key="2">
    <source>
        <dbReference type="EMBL" id="EHH69631.1"/>
    </source>
</evidence>
<keyword evidence="1" id="KW-0472">Membrane</keyword>
<dbReference type="STRING" id="1088869.GMO_09390"/>
<proteinExistence type="predicted"/>
<evidence type="ECO:0000313" key="3">
    <source>
        <dbReference type="Proteomes" id="UP000004949"/>
    </source>
</evidence>
<feature type="transmembrane region" description="Helical" evidence="1">
    <location>
        <begin position="51"/>
        <end position="71"/>
    </location>
</feature>
<comment type="caution">
    <text evidence="2">The sequence shown here is derived from an EMBL/GenBank/DDBJ whole genome shotgun (WGS) entry which is preliminary data.</text>
</comment>
<evidence type="ECO:0000256" key="1">
    <source>
        <dbReference type="SAM" id="Phobius"/>
    </source>
</evidence>
<dbReference type="EMBL" id="AGQV01000001">
    <property type="protein sequence ID" value="EHH69631.1"/>
    <property type="molecule type" value="Genomic_DNA"/>
</dbReference>
<reference evidence="2 3" key="1">
    <citation type="submission" date="2011-10" db="EMBL/GenBank/DDBJ databases">
        <title>Genome sequence of Gluconobacter morbifer G707, isolated from Drosophila gut.</title>
        <authorList>
            <person name="Lee W.-J."/>
            <person name="Kim E.-K."/>
        </authorList>
    </citation>
    <scope>NUCLEOTIDE SEQUENCE [LARGE SCALE GENOMIC DNA]</scope>
    <source>
        <strain evidence="2 3">G707</strain>
    </source>
</reference>
<gene>
    <name evidence="2" type="ORF">GMO_09390</name>
</gene>
<keyword evidence="3" id="KW-1185">Reference proteome</keyword>
<dbReference type="Proteomes" id="UP000004949">
    <property type="component" value="Unassembled WGS sequence"/>
</dbReference>
<accession>G6XHH3</accession>
<dbReference type="PATRIC" id="fig|1088869.3.peg.944"/>
<feature type="transmembrane region" description="Helical" evidence="1">
    <location>
        <begin position="77"/>
        <end position="104"/>
    </location>
</feature>
<dbReference type="AlphaFoldDB" id="G6XHH3"/>
<protein>
    <recommendedName>
        <fullName evidence="4">Transmembrane protein</fullName>
    </recommendedName>
</protein>
<feature type="transmembrane region" description="Helical" evidence="1">
    <location>
        <begin position="20"/>
        <end position="39"/>
    </location>
</feature>
<keyword evidence="1" id="KW-0812">Transmembrane</keyword>